<dbReference type="InterPro" id="IPR000859">
    <property type="entry name" value="CUB_dom"/>
</dbReference>
<reference evidence="5 6" key="1">
    <citation type="submission" date="2021-06" db="EMBL/GenBank/DDBJ databases">
        <authorList>
            <person name="Palmer J.M."/>
        </authorList>
    </citation>
    <scope>NUCLEOTIDE SEQUENCE [LARGE SCALE GENOMIC DNA]</scope>
    <source>
        <strain evidence="5 6">XC_2019</strain>
        <tissue evidence="5">Muscle</tissue>
    </source>
</reference>
<proteinExistence type="predicted"/>
<comment type="caution">
    <text evidence="3">Lacks conserved residue(s) required for the propagation of feature annotation.</text>
</comment>
<dbReference type="PROSITE" id="PS01180">
    <property type="entry name" value="CUB"/>
    <property type="match status" value="1"/>
</dbReference>
<evidence type="ECO:0000256" key="3">
    <source>
        <dbReference type="PROSITE-ProRule" id="PRU00059"/>
    </source>
</evidence>
<name>A0ABV0R1W5_9TELE</name>
<sequence>VCKYDYVEVRSGLNSDSKSHGRFCGAEKPDVITSLQNNLRIEFKSDNTMSKRGFKAHFFSGELLINLRNYSCNPADPAEQESILEELIRQSVCAESVI</sequence>
<feature type="domain" description="CUB" evidence="4">
    <location>
        <begin position="1"/>
        <end position="61"/>
    </location>
</feature>
<keyword evidence="2" id="KW-1015">Disulfide bond</keyword>
<organism evidence="5 6">
    <name type="scientific">Xenoophorus captivus</name>
    <dbReference type="NCBI Taxonomy" id="1517983"/>
    <lineage>
        <taxon>Eukaryota</taxon>
        <taxon>Metazoa</taxon>
        <taxon>Chordata</taxon>
        <taxon>Craniata</taxon>
        <taxon>Vertebrata</taxon>
        <taxon>Euteleostomi</taxon>
        <taxon>Actinopterygii</taxon>
        <taxon>Neopterygii</taxon>
        <taxon>Teleostei</taxon>
        <taxon>Neoteleostei</taxon>
        <taxon>Acanthomorphata</taxon>
        <taxon>Ovalentaria</taxon>
        <taxon>Atherinomorphae</taxon>
        <taxon>Cyprinodontiformes</taxon>
        <taxon>Goodeidae</taxon>
        <taxon>Xenoophorus</taxon>
    </lineage>
</organism>
<dbReference type="Gene3D" id="2.60.120.290">
    <property type="entry name" value="Spermadhesin, CUB domain"/>
    <property type="match status" value="1"/>
</dbReference>
<evidence type="ECO:0000256" key="2">
    <source>
        <dbReference type="ARBA" id="ARBA00023157"/>
    </source>
</evidence>
<dbReference type="Proteomes" id="UP001434883">
    <property type="component" value="Unassembled WGS sequence"/>
</dbReference>
<evidence type="ECO:0000313" key="5">
    <source>
        <dbReference type="EMBL" id="MEQ2202052.1"/>
    </source>
</evidence>
<gene>
    <name evidence="5" type="primary">BMP1_2</name>
    <name evidence="5" type="ORF">XENOCAPTIV_023126</name>
</gene>
<dbReference type="PANTHER" id="PTHR24251:SF43">
    <property type="entry name" value="TOLLOID-LIKE PROTEIN 2"/>
    <property type="match status" value="1"/>
</dbReference>
<keyword evidence="6" id="KW-1185">Reference proteome</keyword>
<dbReference type="Pfam" id="PF00431">
    <property type="entry name" value="CUB"/>
    <property type="match status" value="1"/>
</dbReference>
<dbReference type="CDD" id="cd00041">
    <property type="entry name" value="CUB"/>
    <property type="match status" value="1"/>
</dbReference>
<keyword evidence="1" id="KW-0677">Repeat</keyword>
<evidence type="ECO:0000313" key="6">
    <source>
        <dbReference type="Proteomes" id="UP001434883"/>
    </source>
</evidence>
<accession>A0ABV0R1W5</accession>
<evidence type="ECO:0000259" key="4">
    <source>
        <dbReference type="PROSITE" id="PS01180"/>
    </source>
</evidence>
<dbReference type="InterPro" id="IPR035914">
    <property type="entry name" value="Sperma_CUB_dom_sf"/>
</dbReference>
<feature type="non-terminal residue" evidence="5">
    <location>
        <position position="1"/>
    </location>
</feature>
<comment type="caution">
    <text evidence="5">The sequence shown here is derived from an EMBL/GenBank/DDBJ whole genome shotgun (WGS) entry which is preliminary data.</text>
</comment>
<dbReference type="EMBL" id="JAHRIN010030448">
    <property type="protein sequence ID" value="MEQ2202052.1"/>
    <property type="molecule type" value="Genomic_DNA"/>
</dbReference>
<protein>
    <submittedName>
        <fullName evidence="5">Bone morphogenetic protein 1</fullName>
    </submittedName>
</protein>
<evidence type="ECO:0000256" key="1">
    <source>
        <dbReference type="ARBA" id="ARBA00022737"/>
    </source>
</evidence>
<dbReference type="SUPFAM" id="SSF49854">
    <property type="entry name" value="Spermadhesin, CUB domain"/>
    <property type="match status" value="1"/>
</dbReference>
<dbReference type="PANTHER" id="PTHR24251">
    <property type="entry name" value="OVOCHYMASE-RELATED"/>
    <property type="match status" value="1"/>
</dbReference>